<sequence>MERFSRSYVGVLELHCVRFPVAILTSAVECSVKNIPVTHW</sequence>
<dbReference type="EMBL" id="GBXM01070306">
    <property type="protein sequence ID" value="JAH38271.1"/>
    <property type="molecule type" value="Transcribed_RNA"/>
</dbReference>
<accession>A0A0E9SAJ1</accession>
<name>A0A0E9SAJ1_ANGAN</name>
<protein>
    <submittedName>
        <fullName evidence="1">Uncharacterized protein</fullName>
    </submittedName>
</protein>
<reference evidence="1" key="2">
    <citation type="journal article" date="2015" name="Fish Shellfish Immunol.">
        <title>Early steps in the European eel (Anguilla anguilla)-Vibrio vulnificus interaction in the gills: Role of the RtxA13 toxin.</title>
        <authorList>
            <person name="Callol A."/>
            <person name="Pajuelo D."/>
            <person name="Ebbesson L."/>
            <person name="Teles M."/>
            <person name="MacKenzie S."/>
            <person name="Amaro C."/>
        </authorList>
    </citation>
    <scope>NUCLEOTIDE SEQUENCE</scope>
</reference>
<organism evidence="1">
    <name type="scientific">Anguilla anguilla</name>
    <name type="common">European freshwater eel</name>
    <name type="synonym">Muraena anguilla</name>
    <dbReference type="NCBI Taxonomy" id="7936"/>
    <lineage>
        <taxon>Eukaryota</taxon>
        <taxon>Metazoa</taxon>
        <taxon>Chordata</taxon>
        <taxon>Craniata</taxon>
        <taxon>Vertebrata</taxon>
        <taxon>Euteleostomi</taxon>
        <taxon>Actinopterygii</taxon>
        <taxon>Neopterygii</taxon>
        <taxon>Teleostei</taxon>
        <taxon>Anguilliformes</taxon>
        <taxon>Anguillidae</taxon>
        <taxon>Anguilla</taxon>
    </lineage>
</organism>
<evidence type="ECO:0000313" key="1">
    <source>
        <dbReference type="EMBL" id="JAH38271.1"/>
    </source>
</evidence>
<reference evidence="1" key="1">
    <citation type="submission" date="2014-11" db="EMBL/GenBank/DDBJ databases">
        <authorList>
            <person name="Amaro Gonzalez C."/>
        </authorList>
    </citation>
    <scope>NUCLEOTIDE SEQUENCE</scope>
</reference>
<dbReference type="AlphaFoldDB" id="A0A0E9SAJ1"/>
<proteinExistence type="predicted"/>